<evidence type="ECO:0000313" key="6">
    <source>
        <dbReference type="EMBL" id="PKI86030.1"/>
    </source>
</evidence>
<evidence type="ECO:0000256" key="3">
    <source>
        <dbReference type="ARBA" id="ARBA00022989"/>
    </source>
</evidence>
<feature type="transmembrane region" description="Helical" evidence="5">
    <location>
        <begin position="98"/>
        <end position="116"/>
    </location>
</feature>
<protein>
    <recommendedName>
        <fullName evidence="8">Growth hormone-inducible transmembrane protein</fullName>
    </recommendedName>
</protein>
<evidence type="ECO:0008006" key="8">
    <source>
        <dbReference type="Google" id="ProtNLM"/>
    </source>
</evidence>
<keyword evidence="4 5" id="KW-0472">Membrane</keyword>
<name>A0A2N1JHK0_9BASI</name>
<dbReference type="GO" id="GO:0005743">
    <property type="term" value="C:mitochondrial inner membrane"/>
    <property type="evidence" value="ECO:0007669"/>
    <property type="project" value="TreeGrafter"/>
</dbReference>
<evidence type="ECO:0000256" key="5">
    <source>
        <dbReference type="SAM" id="Phobius"/>
    </source>
</evidence>
<dbReference type="OrthoDB" id="1277691at2759"/>
<feature type="transmembrane region" description="Helical" evidence="5">
    <location>
        <begin position="165"/>
        <end position="185"/>
    </location>
</feature>
<reference evidence="6 7" key="1">
    <citation type="submission" date="2017-10" db="EMBL/GenBank/DDBJ databases">
        <title>A novel species of cold-tolerant Malassezia isolated from bats.</title>
        <authorList>
            <person name="Lorch J.M."/>
            <person name="Palmer J.M."/>
            <person name="Vanderwolf K.J."/>
            <person name="Schmidt K.Z."/>
            <person name="Verant M.L."/>
            <person name="Weller T.J."/>
            <person name="Blehert D.S."/>
        </authorList>
    </citation>
    <scope>NUCLEOTIDE SEQUENCE [LARGE SCALE GENOMIC DNA]</scope>
    <source>
        <strain evidence="6 7">NWHC:44797-103</strain>
    </source>
</reference>
<evidence type="ECO:0000256" key="4">
    <source>
        <dbReference type="ARBA" id="ARBA00023136"/>
    </source>
</evidence>
<keyword evidence="2 5" id="KW-0812">Transmembrane</keyword>
<organism evidence="6 7">
    <name type="scientific">Malassezia vespertilionis</name>
    <dbReference type="NCBI Taxonomy" id="2020962"/>
    <lineage>
        <taxon>Eukaryota</taxon>
        <taxon>Fungi</taxon>
        <taxon>Dikarya</taxon>
        <taxon>Basidiomycota</taxon>
        <taxon>Ustilaginomycotina</taxon>
        <taxon>Malasseziomycetes</taxon>
        <taxon>Malasseziales</taxon>
        <taxon>Malasseziaceae</taxon>
        <taxon>Malassezia</taxon>
    </lineage>
</organism>
<dbReference type="EMBL" id="KZ454987">
    <property type="protein sequence ID" value="PKI86030.1"/>
    <property type="molecule type" value="Genomic_DNA"/>
</dbReference>
<feature type="transmembrane region" description="Helical" evidence="5">
    <location>
        <begin position="279"/>
        <end position="300"/>
    </location>
</feature>
<feature type="transmembrane region" description="Helical" evidence="5">
    <location>
        <begin position="247"/>
        <end position="267"/>
    </location>
</feature>
<dbReference type="AlphaFoldDB" id="A0A2N1JHK0"/>
<keyword evidence="3 5" id="KW-1133">Transmembrane helix</keyword>
<proteinExistence type="predicted"/>
<dbReference type="InterPro" id="IPR006214">
    <property type="entry name" value="Bax_inhibitor_1-related"/>
</dbReference>
<gene>
    <name evidence="6" type="ORF">MVES_000140</name>
</gene>
<dbReference type="PANTHER" id="PTHR23291:SF112">
    <property type="entry name" value="GROWTH HORMONE-INDUCIBLE TRANSMEMBRANE PROTEIN"/>
    <property type="match status" value="1"/>
</dbReference>
<evidence type="ECO:0000256" key="1">
    <source>
        <dbReference type="ARBA" id="ARBA00004141"/>
    </source>
</evidence>
<keyword evidence="7" id="KW-1185">Reference proteome</keyword>
<dbReference type="PANTHER" id="PTHR23291">
    <property type="entry name" value="BAX INHIBITOR-RELATED"/>
    <property type="match status" value="1"/>
</dbReference>
<dbReference type="Pfam" id="PF01027">
    <property type="entry name" value="Bax1-I"/>
    <property type="match status" value="1"/>
</dbReference>
<evidence type="ECO:0000256" key="2">
    <source>
        <dbReference type="ARBA" id="ARBA00022692"/>
    </source>
</evidence>
<accession>A0A2N1JHK0</accession>
<sequence>MFSCAKITTRVAHPVSAIARQLSSKTIAFRAVARPGCKSLAPSTIAQQVRTVRQNPFQRHGREFQHGAEEIVYTDVPPHEKSGFNSNSFAARGGWPRALASVGIVVGTAIGANLFFNRDKRGQLSMIESNYLNSTFTYLGGGLTLTGATAYLLHRSGFAARIMLANPWLVLGVGLVTSIASMLGAQALPPGHPGKVPCWILFNISQGAALSPLLFLNPALLARAGLYTAGVMGSLCYVGATAKEDKYLYLGGPLLAGVTVVALTAFAPLVLPRTMTRTLIASEAICLYGGLAVFGAFVLWDTQKILQHARMVQAGMLRPDPLSESIGLELDFINIFTRIVQILAMRDQRRK</sequence>
<feature type="transmembrane region" description="Helical" evidence="5">
    <location>
        <begin position="136"/>
        <end position="153"/>
    </location>
</feature>
<feature type="transmembrane region" description="Helical" evidence="5">
    <location>
        <begin position="220"/>
        <end position="240"/>
    </location>
</feature>
<evidence type="ECO:0000313" key="7">
    <source>
        <dbReference type="Proteomes" id="UP000232875"/>
    </source>
</evidence>
<comment type="subcellular location">
    <subcellularLocation>
        <location evidence="1">Membrane</location>
        <topology evidence="1">Multi-pass membrane protein</topology>
    </subcellularLocation>
</comment>
<dbReference type="Proteomes" id="UP000232875">
    <property type="component" value="Unassembled WGS sequence"/>
</dbReference>